<reference evidence="1" key="1">
    <citation type="submission" date="2020-04" db="EMBL/GenBank/DDBJ databases">
        <authorList>
            <person name="Chiriac C."/>
            <person name="Salcher M."/>
            <person name="Ghai R."/>
            <person name="Kavagutti S V."/>
        </authorList>
    </citation>
    <scope>NUCLEOTIDE SEQUENCE</scope>
</reference>
<protein>
    <submittedName>
        <fullName evidence="1">Uncharacterized protein</fullName>
    </submittedName>
</protein>
<sequence>MTDPNRSGWRWRLAAWLLGIRHDQMIVKSRFEEDSHQWQLQTFKVGYLKQIALLMEAEKQGFFSHLR</sequence>
<gene>
    <name evidence="1" type="ORF">UFOVP510_5</name>
</gene>
<name>A0A6J5ML14_9CAUD</name>
<proteinExistence type="predicted"/>
<organism evidence="1">
    <name type="scientific">uncultured Caudovirales phage</name>
    <dbReference type="NCBI Taxonomy" id="2100421"/>
    <lineage>
        <taxon>Viruses</taxon>
        <taxon>Duplodnaviria</taxon>
        <taxon>Heunggongvirae</taxon>
        <taxon>Uroviricota</taxon>
        <taxon>Caudoviricetes</taxon>
        <taxon>Peduoviridae</taxon>
        <taxon>Maltschvirus</taxon>
        <taxon>Maltschvirus maltsch</taxon>
    </lineage>
</organism>
<dbReference type="EMBL" id="LR796493">
    <property type="protein sequence ID" value="CAB4146972.1"/>
    <property type="molecule type" value="Genomic_DNA"/>
</dbReference>
<evidence type="ECO:0000313" key="1">
    <source>
        <dbReference type="EMBL" id="CAB4146972.1"/>
    </source>
</evidence>
<accession>A0A6J5ML14</accession>